<sequence>MSRDHGNPMEDIMPSILTDELVAIQKEVEGVFVHRTVYEYIVSLVEATRNNDRIELGVSPRGALALARMSKAAAYVEGREYVLPRDVASVFINVARHRIVLSAQGRMYNESAQDILAGILASVKQPTPQTEGR</sequence>
<gene>
    <name evidence="2" type="ORF">DW967_04255</name>
</gene>
<dbReference type="InterPro" id="IPR041628">
    <property type="entry name" value="ChlI/MoxR_AAA_lid"/>
</dbReference>
<evidence type="ECO:0000313" key="3">
    <source>
        <dbReference type="Proteomes" id="UP000283721"/>
    </source>
</evidence>
<comment type="caution">
    <text evidence="2">The sequence shown here is derived from an EMBL/GenBank/DDBJ whole genome shotgun (WGS) entry which is preliminary data.</text>
</comment>
<dbReference type="EMBL" id="QSES01000006">
    <property type="protein sequence ID" value="RGZ94310.1"/>
    <property type="molecule type" value="Genomic_DNA"/>
</dbReference>
<dbReference type="PANTHER" id="PTHR42759:SF5">
    <property type="entry name" value="METHANOL DEHYDROGENASE REGULATOR"/>
    <property type="match status" value="1"/>
</dbReference>
<name>A0A413Q8N4_9FIRM</name>
<accession>A0A413Q8N4</accession>
<proteinExistence type="predicted"/>
<dbReference type="Proteomes" id="UP000283721">
    <property type="component" value="Unassembled WGS sequence"/>
</dbReference>
<dbReference type="Pfam" id="PF17863">
    <property type="entry name" value="AAA_lid_2"/>
    <property type="match status" value="1"/>
</dbReference>
<dbReference type="Gene3D" id="1.10.8.80">
    <property type="entry name" value="Magnesium chelatase subunit I, C-Terminal domain"/>
    <property type="match status" value="1"/>
</dbReference>
<evidence type="ECO:0000259" key="1">
    <source>
        <dbReference type="Pfam" id="PF17863"/>
    </source>
</evidence>
<evidence type="ECO:0000313" key="2">
    <source>
        <dbReference type="EMBL" id="RGZ94310.1"/>
    </source>
</evidence>
<dbReference type="PANTHER" id="PTHR42759">
    <property type="entry name" value="MOXR FAMILY PROTEIN"/>
    <property type="match status" value="1"/>
</dbReference>
<dbReference type="InterPro" id="IPR050764">
    <property type="entry name" value="CbbQ/NirQ/NorQ/GpvN"/>
</dbReference>
<dbReference type="AlphaFoldDB" id="A0A413Q8N4"/>
<protein>
    <recommendedName>
        <fullName evidence="1">ChlI/MoxR AAA lid domain-containing protein</fullName>
    </recommendedName>
</protein>
<organism evidence="2 3">
    <name type="scientific">Agathobacter rectalis</name>
    <dbReference type="NCBI Taxonomy" id="39491"/>
    <lineage>
        <taxon>Bacteria</taxon>
        <taxon>Bacillati</taxon>
        <taxon>Bacillota</taxon>
        <taxon>Clostridia</taxon>
        <taxon>Lachnospirales</taxon>
        <taxon>Lachnospiraceae</taxon>
        <taxon>Agathobacter</taxon>
    </lineage>
</organism>
<feature type="domain" description="ChlI/MoxR AAA lid" evidence="1">
    <location>
        <begin position="47"/>
        <end position="116"/>
    </location>
</feature>
<reference evidence="2 3" key="1">
    <citation type="submission" date="2018-08" db="EMBL/GenBank/DDBJ databases">
        <title>A genome reference for cultivated species of the human gut microbiota.</title>
        <authorList>
            <person name="Zou Y."/>
            <person name="Xue W."/>
            <person name="Luo G."/>
        </authorList>
    </citation>
    <scope>NUCLEOTIDE SEQUENCE [LARGE SCALE GENOMIC DNA]</scope>
    <source>
        <strain evidence="2 3">AM47-6BH</strain>
    </source>
</reference>